<dbReference type="GO" id="GO:0000155">
    <property type="term" value="F:phosphorelay sensor kinase activity"/>
    <property type="evidence" value="ECO:0007669"/>
    <property type="project" value="InterPro"/>
</dbReference>
<dbReference type="AlphaFoldDB" id="A0A0P9EJ76"/>
<organism evidence="9 10">
    <name type="scientific">Alicyclobacillus ferrooxydans</name>
    <dbReference type="NCBI Taxonomy" id="471514"/>
    <lineage>
        <taxon>Bacteria</taxon>
        <taxon>Bacillati</taxon>
        <taxon>Bacillota</taxon>
        <taxon>Bacilli</taxon>
        <taxon>Bacillales</taxon>
        <taxon>Alicyclobacillaceae</taxon>
        <taxon>Alicyclobacillus</taxon>
    </lineage>
</organism>
<dbReference type="PATRIC" id="fig|471514.4.peg.2587"/>
<dbReference type="Gene3D" id="3.30.565.10">
    <property type="entry name" value="Histidine kinase-like ATPase, C-terminal domain"/>
    <property type="match status" value="1"/>
</dbReference>
<feature type="coiled-coil region" evidence="6">
    <location>
        <begin position="101"/>
        <end position="135"/>
    </location>
</feature>
<evidence type="ECO:0000313" key="10">
    <source>
        <dbReference type="Proteomes" id="UP000050482"/>
    </source>
</evidence>
<feature type="domain" description="Signal transduction histidine kinase subgroup 3 dimerisation and phosphoacceptor" evidence="8">
    <location>
        <begin position="191"/>
        <end position="255"/>
    </location>
</feature>
<accession>A0A0P9EJ76</accession>
<dbReference type="Gene3D" id="1.20.5.1930">
    <property type="match status" value="1"/>
</dbReference>
<evidence type="ECO:0000256" key="1">
    <source>
        <dbReference type="ARBA" id="ARBA00000085"/>
    </source>
</evidence>
<dbReference type="EMBL" id="LJCO01000064">
    <property type="protein sequence ID" value="KPV42976.1"/>
    <property type="molecule type" value="Genomic_DNA"/>
</dbReference>
<reference evidence="9 10" key="1">
    <citation type="submission" date="2015-09" db="EMBL/GenBank/DDBJ databases">
        <title>Draft genome sequence of Alicyclobacillus ferrooxydans DSM 22381.</title>
        <authorList>
            <person name="Hemp J."/>
        </authorList>
    </citation>
    <scope>NUCLEOTIDE SEQUENCE [LARGE SCALE GENOMIC DNA]</scope>
    <source>
        <strain evidence="9 10">TC-34</strain>
    </source>
</reference>
<comment type="caution">
    <text evidence="9">The sequence shown here is derived from an EMBL/GenBank/DDBJ whole genome shotgun (WGS) entry which is preliminary data.</text>
</comment>
<evidence type="ECO:0000256" key="2">
    <source>
        <dbReference type="ARBA" id="ARBA00012438"/>
    </source>
</evidence>
<dbReference type="InterPro" id="IPR036890">
    <property type="entry name" value="HATPase_C_sf"/>
</dbReference>
<feature type="domain" description="Sensor DegS" evidence="7">
    <location>
        <begin position="25"/>
        <end position="173"/>
    </location>
</feature>
<dbReference type="InterPro" id="IPR008595">
    <property type="entry name" value="DegS"/>
</dbReference>
<protein>
    <recommendedName>
        <fullName evidence="2">histidine kinase</fullName>
        <ecNumber evidence="2">2.7.13.3</ecNumber>
    </recommendedName>
</protein>
<evidence type="ECO:0000259" key="7">
    <source>
        <dbReference type="Pfam" id="PF05384"/>
    </source>
</evidence>
<dbReference type="InterPro" id="IPR050482">
    <property type="entry name" value="Sensor_HK_TwoCompSys"/>
</dbReference>
<keyword evidence="10" id="KW-1185">Reference proteome</keyword>
<comment type="catalytic activity">
    <reaction evidence="1">
        <text>ATP + protein L-histidine = ADP + protein N-phospho-L-histidine.</text>
        <dbReference type="EC" id="2.7.13.3"/>
    </reaction>
</comment>
<dbReference type="InterPro" id="IPR011712">
    <property type="entry name" value="Sig_transdc_His_kin_sub3_dim/P"/>
</dbReference>
<keyword evidence="6" id="KW-0175">Coiled coil</keyword>
<evidence type="ECO:0000256" key="3">
    <source>
        <dbReference type="ARBA" id="ARBA00022679"/>
    </source>
</evidence>
<dbReference type="Proteomes" id="UP000050482">
    <property type="component" value="Unassembled WGS sequence"/>
</dbReference>
<dbReference type="Pfam" id="PF07730">
    <property type="entry name" value="HisKA_3"/>
    <property type="match status" value="1"/>
</dbReference>
<keyword evidence="5" id="KW-0902">Two-component regulatory system</keyword>
<evidence type="ECO:0000256" key="6">
    <source>
        <dbReference type="SAM" id="Coils"/>
    </source>
</evidence>
<dbReference type="EC" id="2.7.13.3" evidence="2"/>
<dbReference type="SUPFAM" id="SSF55874">
    <property type="entry name" value="ATPase domain of HSP90 chaperone/DNA topoisomerase II/histidine kinase"/>
    <property type="match status" value="1"/>
</dbReference>
<gene>
    <name evidence="9" type="ORF">AN477_14995</name>
</gene>
<sequence>MQNLHFDKVEEGDVLDNHIHTMQNTIQHTLAAIADGQANLKQIVECIQNERARVEFEFAEMKMRYDETSSKIQELVFHAQDAREQLTSLGQFPEKQSWTKVQKAIDRALELQTELGQAQERHSQLHERLDDLNRRIRLLGTFTSEVDNTLEELVLAGTKLEGTVGTVSSVLEMRELQDVLAVRTVEMVEDERRRFAEHLHDGPLQHLVSLLMKAESAYRLSSQSMELGVALDLKGRLNDVIGSIRQIVFDLRPPLLDDLGLVPAVRRYAAQWAEETGIETTVSLVGVETLLNHTEKVALFRVTQSVLQQAREQTDTSKVSINITYGAGRVMIQVISNGQEVKHGNWLERIEIGQVGLALCRQRVLALGGQFSISSALPVGTAIQVALPLSHSENILA</sequence>
<dbReference type="GO" id="GO:0016020">
    <property type="term" value="C:membrane"/>
    <property type="evidence" value="ECO:0007669"/>
    <property type="project" value="InterPro"/>
</dbReference>
<dbReference type="PANTHER" id="PTHR24421">
    <property type="entry name" value="NITRATE/NITRITE SENSOR PROTEIN NARX-RELATED"/>
    <property type="match status" value="1"/>
</dbReference>
<dbReference type="GO" id="GO:0046983">
    <property type="term" value="F:protein dimerization activity"/>
    <property type="evidence" value="ECO:0007669"/>
    <property type="project" value="InterPro"/>
</dbReference>
<dbReference type="STRING" id="471514.AN477_14995"/>
<evidence type="ECO:0000259" key="8">
    <source>
        <dbReference type="Pfam" id="PF07730"/>
    </source>
</evidence>
<evidence type="ECO:0000313" key="9">
    <source>
        <dbReference type="EMBL" id="KPV42976.1"/>
    </source>
</evidence>
<keyword evidence="3" id="KW-0808">Transferase</keyword>
<dbReference type="Pfam" id="PF05384">
    <property type="entry name" value="DegS"/>
    <property type="match status" value="1"/>
</dbReference>
<keyword evidence="4" id="KW-0418">Kinase</keyword>
<evidence type="ECO:0000256" key="4">
    <source>
        <dbReference type="ARBA" id="ARBA00022777"/>
    </source>
</evidence>
<proteinExistence type="predicted"/>
<name>A0A0P9EJ76_9BACL</name>
<evidence type="ECO:0000256" key="5">
    <source>
        <dbReference type="ARBA" id="ARBA00023012"/>
    </source>
</evidence>